<gene>
    <name evidence="1" type="ORF">NPIL_251611</name>
</gene>
<reference evidence="1" key="1">
    <citation type="submission" date="2020-08" db="EMBL/GenBank/DDBJ databases">
        <title>Multicomponent nature underlies the extraordinary mechanical properties of spider dragline silk.</title>
        <authorList>
            <person name="Kono N."/>
            <person name="Nakamura H."/>
            <person name="Mori M."/>
            <person name="Yoshida Y."/>
            <person name="Ohtoshi R."/>
            <person name="Malay A.D."/>
            <person name="Moran D.A.P."/>
            <person name="Tomita M."/>
            <person name="Numata K."/>
            <person name="Arakawa K."/>
        </authorList>
    </citation>
    <scope>NUCLEOTIDE SEQUENCE</scope>
</reference>
<comment type="caution">
    <text evidence="1">The sequence shown here is derived from an EMBL/GenBank/DDBJ whole genome shotgun (WGS) entry which is preliminary data.</text>
</comment>
<dbReference type="AlphaFoldDB" id="A0A8X6TIU2"/>
<dbReference type="EMBL" id="BMAW01104178">
    <property type="protein sequence ID" value="GFT12979.1"/>
    <property type="molecule type" value="Genomic_DNA"/>
</dbReference>
<protein>
    <submittedName>
        <fullName evidence="1">Uncharacterized protein</fullName>
    </submittedName>
</protein>
<evidence type="ECO:0000313" key="1">
    <source>
        <dbReference type="EMBL" id="GFT12979.1"/>
    </source>
</evidence>
<keyword evidence="2" id="KW-1185">Reference proteome</keyword>
<name>A0A8X6TIU2_NEPPI</name>
<dbReference type="Proteomes" id="UP000887013">
    <property type="component" value="Unassembled WGS sequence"/>
</dbReference>
<accession>A0A8X6TIU2</accession>
<evidence type="ECO:0000313" key="2">
    <source>
        <dbReference type="Proteomes" id="UP000887013"/>
    </source>
</evidence>
<organism evidence="1 2">
    <name type="scientific">Nephila pilipes</name>
    <name type="common">Giant wood spider</name>
    <name type="synonym">Nephila maculata</name>
    <dbReference type="NCBI Taxonomy" id="299642"/>
    <lineage>
        <taxon>Eukaryota</taxon>
        <taxon>Metazoa</taxon>
        <taxon>Ecdysozoa</taxon>
        <taxon>Arthropoda</taxon>
        <taxon>Chelicerata</taxon>
        <taxon>Arachnida</taxon>
        <taxon>Araneae</taxon>
        <taxon>Araneomorphae</taxon>
        <taxon>Entelegynae</taxon>
        <taxon>Araneoidea</taxon>
        <taxon>Nephilidae</taxon>
        <taxon>Nephila</taxon>
    </lineage>
</organism>
<sequence length="146" mass="16991">MPLSIWGRHPPLVYSAVARRSEFIRQEGFRSSLTENWTIGKDLECRSLKSAARPPSRIRIGIMDRLPKASELMGGRSTADLRLPENYNEILGRSTEYLKHQVIGRLYKIILQLWWALERVSLHALKEQKWIAASFQFLKGRRFKVV</sequence>
<proteinExistence type="predicted"/>